<dbReference type="HOGENOM" id="CLU_030408_1_0_9"/>
<gene>
    <name evidence="1" type="ORF">JBW_02199</name>
</gene>
<dbReference type="STRING" id="1192197.JBW_02199"/>
<reference evidence="2" key="2">
    <citation type="submission" date="2015-02" db="EMBL/GenBank/DDBJ databases">
        <title>Complete Genome Sequence of Pelosinus fermentans JBW45.</title>
        <authorList>
            <person name="De Leon K.B."/>
            <person name="Utturkar S.M."/>
            <person name="Camilleri L.B."/>
            <person name="Arkin A.P."/>
            <person name="Fields M.W."/>
            <person name="Brown S.D."/>
            <person name="Wall J.D."/>
        </authorList>
    </citation>
    <scope>NUCLEOTIDE SEQUENCE [LARGE SCALE GENOMIC DNA]</scope>
    <source>
        <strain evidence="2">JBW45</strain>
    </source>
</reference>
<reference evidence="1 2" key="1">
    <citation type="journal article" date="2015" name="Genome Announc.">
        <title>Complete Genome Sequence of Pelosinus fermentans JBW45, a Member of a Remarkably Competitive Group of Negativicutes in the Firmicutes Phylum.</title>
        <authorList>
            <person name="De Leon K.B."/>
            <person name="Utturkar S.M."/>
            <person name="Camilleri L.B."/>
            <person name="Elias D.A."/>
            <person name="Arkin A.P."/>
            <person name="Fields M.W."/>
            <person name="Brown S.D."/>
            <person name="Wall J.D."/>
        </authorList>
    </citation>
    <scope>NUCLEOTIDE SEQUENCE [LARGE SCALE GENOMIC DNA]</scope>
    <source>
        <strain evidence="1 2">JBW45</strain>
    </source>
</reference>
<organism evidence="1 2">
    <name type="scientific">Pelosinus fermentans JBW45</name>
    <dbReference type="NCBI Taxonomy" id="1192197"/>
    <lineage>
        <taxon>Bacteria</taxon>
        <taxon>Bacillati</taxon>
        <taxon>Bacillota</taxon>
        <taxon>Negativicutes</taxon>
        <taxon>Selenomonadales</taxon>
        <taxon>Sporomusaceae</taxon>
        <taxon>Pelosinus</taxon>
    </lineage>
</organism>
<dbReference type="InterPro" id="IPR032774">
    <property type="entry name" value="WG_beta_rep"/>
</dbReference>
<proteinExistence type="predicted"/>
<evidence type="ECO:0000313" key="2">
    <source>
        <dbReference type="Proteomes" id="UP000005361"/>
    </source>
</evidence>
<dbReference type="Pfam" id="PF14903">
    <property type="entry name" value="WG_beta_rep"/>
    <property type="match status" value="7"/>
</dbReference>
<accession>I9DCK9</accession>
<protein>
    <submittedName>
        <fullName evidence="1">KWG Leptospira repeat protein</fullName>
    </submittedName>
</protein>
<evidence type="ECO:0000313" key="1">
    <source>
        <dbReference type="EMBL" id="AJQ27547.1"/>
    </source>
</evidence>
<dbReference type="AlphaFoldDB" id="I9DCK9"/>
<dbReference type="KEGG" id="pft:JBW_02199"/>
<dbReference type="RefSeq" id="WP_007959509.1">
    <property type="nucleotide sequence ID" value="NZ_CP010978.1"/>
</dbReference>
<dbReference type="PANTHER" id="PTHR37841">
    <property type="entry name" value="GLR2918 PROTEIN"/>
    <property type="match status" value="1"/>
</dbReference>
<dbReference type="SUPFAM" id="SSF69360">
    <property type="entry name" value="Cell wall binding repeat"/>
    <property type="match status" value="1"/>
</dbReference>
<dbReference type="Proteomes" id="UP000005361">
    <property type="component" value="Chromosome"/>
</dbReference>
<dbReference type="PANTHER" id="PTHR37841:SF1">
    <property type="entry name" value="DUF3298 DOMAIN-CONTAINING PROTEIN"/>
    <property type="match status" value="1"/>
</dbReference>
<dbReference type="EMBL" id="CP010978">
    <property type="protein sequence ID" value="AJQ27547.1"/>
    <property type="molecule type" value="Genomic_DNA"/>
</dbReference>
<dbReference type="OrthoDB" id="210273at2"/>
<name>I9DCK9_9FIRM</name>
<sequence length="345" mass="38970" precursor="true">MFNIRDKKQRVSIFFSLFLIMVFFVNMYSSNVSASLGKSNNLYIIKQDGKYGYMDRDGKVVIKPMYLRAKDFAEGVAPVMMEDHNWGILNTKGEVLCIWKNVDEINEFSEGLAVVRQRVKYGYIDKKQLVIPIKFDNAYEFSEGMAAVAIREGNTLAERLNAKYGYIDKSGNLVIDYQFRAVGKFKEGLAPVSSATTGYSWGYIDKTGQYVLEAKYFVARDFSEGLAPVSQGLGKSGFIDHKGNFVIPPKYSWSYSFSEGIARVVVGDKIELNSNGMKVIEQGKYGYINNSGEFVIQPMFNYAEDFKEGLARVYDKHLGFGDDKYEGVSLGYIDKNGSIIRQLTK</sequence>